<name>A0A5J4KSF2_9CHLR</name>
<protein>
    <submittedName>
        <fullName evidence="1">Uncharacterized protein</fullName>
    </submittedName>
</protein>
<comment type="caution">
    <text evidence="1">The sequence shown here is derived from an EMBL/GenBank/DDBJ whole genome shotgun (WGS) entry which is preliminary data.</text>
</comment>
<gene>
    <name evidence="1" type="ORF">KDW_31910</name>
</gene>
<dbReference type="InterPro" id="IPR001646">
    <property type="entry name" value="5peptide_repeat"/>
</dbReference>
<accession>A0A5J4KSF2</accession>
<dbReference type="Proteomes" id="UP000326912">
    <property type="component" value="Unassembled WGS sequence"/>
</dbReference>
<dbReference type="EMBL" id="BKZW01000001">
    <property type="protein sequence ID" value="GER89029.1"/>
    <property type="molecule type" value="Genomic_DNA"/>
</dbReference>
<keyword evidence="2" id="KW-1185">Reference proteome</keyword>
<sequence>MANQEHLALLQQGVEAWNSWRREHPQIKPDLDHALLENIYLSNSNLSGASFRGRIFRT</sequence>
<dbReference type="Pfam" id="PF00805">
    <property type="entry name" value="Pentapeptide"/>
    <property type="match status" value="1"/>
</dbReference>
<evidence type="ECO:0000313" key="2">
    <source>
        <dbReference type="Proteomes" id="UP000326912"/>
    </source>
</evidence>
<proteinExistence type="predicted"/>
<dbReference type="AlphaFoldDB" id="A0A5J4KSF2"/>
<reference evidence="1 2" key="1">
    <citation type="submission" date="2019-10" db="EMBL/GenBank/DDBJ databases">
        <title>Dictyobacter vulcani sp. nov., within the class Ktedonobacteria, isolated from soil of volcanic Mt. Zao.</title>
        <authorList>
            <person name="Zheng Y."/>
            <person name="Wang C.M."/>
            <person name="Sakai Y."/>
            <person name="Abe K."/>
            <person name="Yokota A."/>
            <person name="Yabe S."/>
        </authorList>
    </citation>
    <scope>NUCLEOTIDE SEQUENCE [LARGE SCALE GENOMIC DNA]</scope>
    <source>
        <strain evidence="1 2">W12</strain>
    </source>
</reference>
<evidence type="ECO:0000313" key="1">
    <source>
        <dbReference type="EMBL" id="GER89029.1"/>
    </source>
</evidence>
<organism evidence="1 2">
    <name type="scientific">Dictyobacter vulcani</name>
    <dbReference type="NCBI Taxonomy" id="2607529"/>
    <lineage>
        <taxon>Bacteria</taxon>
        <taxon>Bacillati</taxon>
        <taxon>Chloroflexota</taxon>
        <taxon>Ktedonobacteria</taxon>
        <taxon>Ktedonobacterales</taxon>
        <taxon>Dictyobacteraceae</taxon>
        <taxon>Dictyobacter</taxon>
    </lineage>
</organism>